<evidence type="ECO:0008006" key="3">
    <source>
        <dbReference type="Google" id="ProtNLM"/>
    </source>
</evidence>
<gene>
    <name evidence="1" type="ORF">J2W55_004411</name>
</gene>
<organism evidence="1 2">
    <name type="scientific">Mucilaginibacter pocheonensis</name>
    <dbReference type="NCBI Taxonomy" id="398050"/>
    <lineage>
        <taxon>Bacteria</taxon>
        <taxon>Pseudomonadati</taxon>
        <taxon>Bacteroidota</taxon>
        <taxon>Sphingobacteriia</taxon>
        <taxon>Sphingobacteriales</taxon>
        <taxon>Sphingobacteriaceae</taxon>
        <taxon>Mucilaginibacter</taxon>
    </lineage>
</organism>
<evidence type="ECO:0000313" key="2">
    <source>
        <dbReference type="Proteomes" id="UP001247620"/>
    </source>
</evidence>
<protein>
    <recommendedName>
        <fullName evidence="3">Lipid-binding hydrolase</fullName>
    </recommendedName>
</protein>
<accession>A0ABU1TIE6</accession>
<dbReference type="Pfam" id="PF12888">
    <property type="entry name" value="Lipid_bd"/>
    <property type="match status" value="1"/>
</dbReference>
<dbReference type="RefSeq" id="WP_310100956.1">
    <property type="nucleotide sequence ID" value="NZ_JAVDUU010000004.1"/>
</dbReference>
<comment type="caution">
    <text evidence="1">The sequence shown here is derived from an EMBL/GenBank/DDBJ whole genome shotgun (WGS) entry which is preliminary data.</text>
</comment>
<name>A0ABU1TIE6_9SPHI</name>
<dbReference type="Proteomes" id="UP001247620">
    <property type="component" value="Unassembled WGS sequence"/>
</dbReference>
<keyword evidence="2" id="KW-1185">Reference proteome</keyword>
<dbReference type="InterPro" id="IPR024404">
    <property type="entry name" value="Lipid-bd_put"/>
</dbReference>
<sequence length="172" mass="18967">MKKINTIIYTALTLFVVAAFTSCQKDEKIGGTKVQSLAGEFWVKLDGGKGDFGDSYYTVFTYNTASNRADSLWLDDGLDASTGVPFWQIKGRLHADVPNLTFSGKDVANQDYESTFTVRNAKIIPKAATAPGTKTKTDSIYFEISFSDDADPSVFHKVGGYARTRFDADDHY</sequence>
<proteinExistence type="predicted"/>
<dbReference type="Gene3D" id="2.40.128.220">
    <property type="match status" value="1"/>
</dbReference>
<reference evidence="1 2" key="1">
    <citation type="submission" date="2023-07" db="EMBL/GenBank/DDBJ databases">
        <title>Sorghum-associated microbial communities from plants grown in Nebraska, USA.</title>
        <authorList>
            <person name="Schachtman D."/>
        </authorList>
    </citation>
    <scope>NUCLEOTIDE SEQUENCE [LARGE SCALE GENOMIC DNA]</scope>
    <source>
        <strain evidence="1 2">3262</strain>
    </source>
</reference>
<dbReference type="PROSITE" id="PS51257">
    <property type="entry name" value="PROKAR_LIPOPROTEIN"/>
    <property type="match status" value="1"/>
</dbReference>
<evidence type="ECO:0000313" key="1">
    <source>
        <dbReference type="EMBL" id="MDR6944551.1"/>
    </source>
</evidence>
<dbReference type="InterPro" id="IPR038668">
    <property type="entry name" value="Lipid-bd_sf"/>
</dbReference>
<dbReference type="EMBL" id="JAVDUU010000004">
    <property type="protein sequence ID" value="MDR6944551.1"/>
    <property type="molecule type" value="Genomic_DNA"/>
</dbReference>